<proteinExistence type="predicted"/>
<evidence type="ECO:0000313" key="3">
    <source>
        <dbReference type="EMBL" id="KAB2579816.1"/>
    </source>
</evidence>
<dbReference type="InterPro" id="IPR011333">
    <property type="entry name" value="SKP1/BTB/POZ_sf"/>
</dbReference>
<dbReference type="InterPro" id="IPR000210">
    <property type="entry name" value="BTB/POZ_dom"/>
</dbReference>
<comment type="caution">
    <text evidence="3">The sequence shown here is derived from an EMBL/GenBank/DDBJ whole genome shotgun (WGS) entry which is preliminary data.</text>
</comment>
<organism evidence="3 4">
    <name type="scientific">Lasiodiplodia theobromae</name>
    <dbReference type="NCBI Taxonomy" id="45133"/>
    <lineage>
        <taxon>Eukaryota</taxon>
        <taxon>Fungi</taxon>
        <taxon>Dikarya</taxon>
        <taxon>Ascomycota</taxon>
        <taxon>Pezizomycotina</taxon>
        <taxon>Dothideomycetes</taxon>
        <taxon>Dothideomycetes incertae sedis</taxon>
        <taxon>Botryosphaeriales</taxon>
        <taxon>Botryosphaeriaceae</taxon>
        <taxon>Lasiodiplodia</taxon>
    </lineage>
</organism>
<accession>A0A5N5DPD4</accession>
<dbReference type="EMBL" id="VCHE01000005">
    <property type="protein sequence ID" value="KAB2579816.1"/>
    <property type="molecule type" value="Genomic_DNA"/>
</dbReference>
<feature type="region of interest" description="Disordered" evidence="1">
    <location>
        <begin position="1"/>
        <end position="44"/>
    </location>
</feature>
<evidence type="ECO:0000256" key="1">
    <source>
        <dbReference type="SAM" id="MobiDB-lite"/>
    </source>
</evidence>
<dbReference type="PROSITE" id="PS50097">
    <property type="entry name" value="BTB"/>
    <property type="match status" value="1"/>
</dbReference>
<keyword evidence="4" id="KW-1185">Reference proteome</keyword>
<dbReference type="Proteomes" id="UP000325902">
    <property type="component" value="Unassembled WGS sequence"/>
</dbReference>
<protein>
    <recommendedName>
        <fullName evidence="2">BTB domain-containing protein</fullName>
    </recommendedName>
</protein>
<feature type="compositionally biased region" description="Gly residues" evidence="1">
    <location>
        <begin position="1"/>
        <end position="12"/>
    </location>
</feature>
<evidence type="ECO:0000313" key="4">
    <source>
        <dbReference type="Proteomes" id="UP000325902"/>
    </source>
</evidence>
<dbReference type="CDD" id="cd18186">
    <property type="entry name" value="BTB_POZ_ZBTB_KLHL-like"/>
    <property type="match status" value="1"/>
</dbReference>
<dbReference type="AlphaFoldDB" id="A0A5N5DPD4"/>
<evidence type="ECO:0000259" key="2">
    <source>
        <dbReference type="PROSITE" id="PS50097"/>
    </source>
</evidence>
<feature type="domain" description="BTB" evidence="2">
    <location>
        <begin position="50"/>
        <end position="116"/>
    </location>
</feature>
<sequence>MGQGDGDNGKGGQRAAKRQRTDVESASLSPKRGNPVDDTAKPITNLAPNGDIVLVFSDHSRLRVHSVVLELASLVFEAMFSPHFSEGRNLGKVNPKQVPLPGDPPEAMTRVCEMLHHHNRSGPAPKGVLLRDIVTLVDKYGLVAATRLQIRSFLEEQIEEAKRSRFRGNFDEELLAMSYMLKDEKAFNLISRELIVFHGRSFGTLNDPFNILPSRVLVALEEHRNAARKDLNLIITQALTSWFQSFDTMSQCCKRPHDDCAMELLLAFLANRHDILNRDKEDFIAHKFDYWMDPGRENREFSQDTFTDLYDDWIPGYVCSRCRIGTQIKQVLCLSLHLAAEAGYNKIPGLHLRSFRD</sequence>
<dbReference type="Gene3D" id="3.30.710.10">
    <property type="entry name" value="Potassium Channel Kv1.1, Chain A"/>
    <property type="match status" value="1"/>
</dbReference>
<reference evidence="3 4" key="1">
    <citation type="journal article" date="2019" name="Sci. Rep.">
        <title>A multi-omics analysis of the grapevine pathogen Lasiodiplodia theobromae reveals that temperature affects the expression of virulence- and pathogenicity-related genes.</title>
        <authorList>
            <person name="Felix C."/>
            <person name="Meneses R."/>
            <person name="Goncalves M.F.M."/>
            <person name="Tilleman L."/>
            <person name="Duarte A.S."/>
            <person name="Jorrin-Novo J.V."/>
            <person name="Van de Peer Y."/>
            <person name="Deforce D."/>
            <person name="Van Nieuwerburgh F."/>
            <person name="Esteves A.C."/>
            <person name="Alves A."/>
        </authorList>
    </citation>
    <scope>NUCLEOTIDE SEQUENCE [LARGE SCALE GENOMIC DNA]</scope>
    <source>
        <strain evidence="3 4">LA-SOL3</strain>
    </source>
</reference>
<gene>
    <name evidence="3" type="ORF">DBV05_g1379</name>
</gene>
<dbReference type="Pfam" id="PF00651">
    <property type="entry name" value="BTB"/>
    <property type="match status" value="1"/>
</dbReference>
<name>A0A5N5DPD4_9PEZI</name>
<dbReference type="OrthoDB" id="5275938at2759"/>